<evidence type="ECO:0000313" key="1">
    <source>
        <dbReference type="EMBL" id="VAW38371.1"/>
    </source>
</evidence>
<dbReference type="Pfam" id="PF05930">
    <property type="entry name" value="Phage_AlpA"/>
    <property type="match status" value="1"/>
</dbReference>
<protein>
    <submittedName>
        <fullName evidence="1">Uncharacterized protein</fullName>
    </submittedName>
</protein>
<organism evidence="1">
    <name type="scientific">hydrothermal vent metagenome</name>
    <dbReference type="NCBI Taxonomy" id="652676"/>
    <lineage>
        <taxon>unclassified sequences</taxon>
        <taxon>metagenomes</taxon>
        <taxon>ecological metagenomes</taxon>
    </lineage>
</organism>
<gene>
    <name evidence="1" type="ORF">MNBD_GAMMA01-736</name>
</gene>
<dbReference type="EMBL" id="UOEW01000202">
    <property type="protein sequence ID" value="VAW38371.1"/>
    <property type="molecule type" value="Genomic_DNA"/>
</dbReference>
<reference evidence="1" key="1">
    <citation type="submission" date="2018-06" db="EMBL/GenBank/DDBJ databases">
        <authorList>
            <person name="Zhirakovskaya E."/>
        </authorList>
    </citation>
    <scope>NUCLEOTIDE SEQUENCE</scope>
</reference>
<name>A0A3B0V5Y1_9ZZZZ</name>
<dbReference type="Gene3D" id="1.10.238.160">
    <property type="match status" value="1"/>
</dbReference>
<dbReference type="PANTHER" id="PTHR36154:SF1">
    <property type="entry name" value="DNA-BINDING TRANSCRIPTIONAL ACTIVATOR ALPA"/>
    <property type="match status" value="1"/>
</dbReference>
<dbReference type="PANTHER" id="PTHR36154">
    <property type="entry name" value="DNA-BINDING TRANSCRIPTIONAL ACTIVATOR ALPA"/>
    <property type="match status" value="1"/>
</dbReference>
<dbReference type="AlphaFoldDB" id="A0A3B0V5Y1"/>
<proteinExistence type="predicted"/>
<accession>A0A3B0V5Y1</accession>
<dbReference type="InterPro" id="IPR010260">
    <property type="entry name" value="AlpA"/>
</dbReference>
<dbReference type="InterPro" id="IPR052931">
    <property type="entry name" value="Prophage_regulatory_activator"/>
</dbReference>
<sequence length="64" mass="7371">MNYLKLLRLKEVINRTGLSKSKIYDAINTGEFPKPVKIFKNGRAVCWNEKSINDFISKVLEQVA</sequence>